<keyword evidence="6 9" id="KW-0371">Homeobox</keyword>
<dbReference type="InterPro" id="IPR001356">
    <property type="entry name" value="HD"/>
</dbReference>
<sequence>MLSSSCDDQVSVYSRSLALIPSKDSNFNAKAALDAGKYVRYTAEQVQSLERLYNECPKPSSLRRQQLIRENPILQNIEPKQIKVWFQNRRCREKQRKESSRLQTVNSKLTAMNKLLMEENDRLQRQAAQLLYENGCLRQQLQHGGITTDTSCDSVVTSGLQHLPTPPQQSSQDATYSGILSLAEETLAEFLGKATGTAVDWVQIHGMKPGPDSTEVINISYGCAGIAARACGLVSMEAARIVEVLKDKASWHRSCRRMTTMLATSTGNGGCIEVLYTQTYAPTTLAPGRDFYTLRYSSPLDDGSFIVCERSMNALHVAPVAPQMQPFIRAEMHASGCLIKPCDSMGCIVILIDHMDLEPRTVPEVLRPLYESPAVLAHNVTIPALRQLRYLAQERMLEAPGGGQQPAAVRSLSYRLAKGFNDAINTLPDDGWTAITSDGVDDVTIVVKFSSAGRELGVRLQSTQKGVLCAKASMLLQNVPPCLLVRFLREHRSEWADITLEEAMRMGNPGLSGFHNGLSNSQVLSPHNIHAVEQDEFLELIKMEGYQDENSLSGTQEVFLLQLCSGLEEGAAGACAQMVFAPIDASISDDVELMPSGFRVLPLENGHVERSGTSSRTLDLASALEVGGATTLKGSKDMEDNSMSIMKMRRSVLSMAFQFNFEGGMENGVARMATHYVRNVVSTLHRLALALAPPSPPLPLPAVNPPSQQQLMLASSSPSVLPHEDFHLARWICRSYKMNVGMDLSHVETEKNQDLVYLKALWKLKDALLCCACKIAPVFTFANQAGLDMMEVPSVASLQEIPCTTTILEDESGKGMRSVVAQVMQQGYACLPAGIRVSSKGRAVSYERAVAWKVVMEVEEELIIHGVAFLFTNWSFLHNSTSGSTTNNMKLGEEDTHLLPAPLLIC</sequence>
<dbReference type="InterPro" id="IPR044830">
    <property type="entry name" value="HD-Zip_III"/>
</dbReference>
<keyword evidence="3" id="KW-0805">Transcription regulation</keyword>
<evidence type="ECO:0000256" key="3">
    <source>
        <dbReference type="ARBA" id="ARBA00023015"/>
    </source>
</evidence>
<protein>
    <submittedName>
        <fullName evidence="14">Class III homeodomain-leucine zipper protein</fullName>
    </submittedName>
</protein>
<evidence type="ECO:0000256" key="6">
    <source>
        <dbReference type="ARBA" id="ARBA00023155"/>
    </source>
</evidence>
<dbReference type="SUPFAM" id="SSF55961">
    <property type="entry name" value="Bet v1-like"/>
    <property type="match status" value="1"/>
</dbReference>
<dbReference type="Pfam" id="PF00046">
    <property type="entry name" value="Homeodomain"/>
    <property type="match status" value="1"/>
</dbReference>
<dbReference type="SMART" id="SM00234">
    <property type="entry name" value="START"/>
    <property type="match status" value="1"/>
</dbReference>
<keyword evidence="7" id="KW-0804">Transcription</keyword>
<feature type="domain" description="START" evidence="13">
    <location>
        <begin position="172"/>
        <end position="372"/>
    </location>
</feature>
<keyword evidence="5 9" id="KW-0238">DNA-binding</keyword>
<evidence type="ECO:0000313" key="14">
    <source>
        <dbReference type="EMBL" id="AWD38919.1"/>
    </source>
</evidence>
<keyword evidence="4 11" id="KW-0175">Coiled coil</keyword>
<feature type="coiled-coil region" evidence="11">
    <location>
        <begin position="106"/>
        <end position="140"/>
    </location>
</feature>
<keyword evidence="8 9" id="KW-0539">Nucleus</keyword>
<evidence type="ECO:0000256" key="11">
    <source>
        <dbReference type="SAM" id="Coils"/>
    </source>
</evidence>
<dbReference type="EMBL" id="MF155616">
    <property type="protein sequence ID" value="AWD38919.1"/>
    <property type="molecule type" value="mRNA"/>
</dbReference>
<evidence type="ECO:0000256" key="7">
    <source>
        <dbReference type="ARBA" id="ARBA00023163"/>
    </source>
</evidence>
<dbReference type="PANTHER" id="PTHR45950:SF7">
    <property type="entry name" value="HOMEOBOX-LEUCINE ZIPPER PROTEIN ATHB-14"/>
    <property type="match status" value="1"/>
</dbReference>
<organism evidence="14">
    <name type="scientific">Cyrtomium guizhouense</name>
    <dbReference type="NCBI Taxonomy" id="306076"/>
    <lineage>
        <taxon>Eukaryota</taxon>
        <taxon>Viridiplantae</taxon>
        <taxon>Streptophyta</taxon>
        <taxon>Embryophyta</taxon>
        <taxon>Tracheophyta</taxon>
        <taxon>Polypodiopsida</taxon>
        <taxon>Polypodiidae</taxon>
        <taxon>Polypodiales</taxon>
        <taxon>Polypodiineae</taxon>
        <taxon>Dryopteridaceae</taxon>
        <taxon>Dryopteridoideae</taxon>
        <taxon>Cyrtomium</taxon>
    </lineage>
</organism>
<comment type="similarity">
    <text evidence="2">Belongs to the HD-ZIP homeobox family. Class III subfamily.</text>
</comment>
<dbReference type="PROSITE" id="PS50071">
    <property type="entry name" value="HOMEOBOX_2"/>
    <property type="match status" value="1"/>
</dbReference>
<accession>A0A2S1CVL3</accession>
<dbReference type="Pfam" id="PF08670">
    <property type="entry name" value="MEKHLA"/>
    <property type="match status" value="1"/>
</dbReference>
<evidence type="ECO:0000256" key="5">
    <source>
        <dbReference type="ARBA" id="ARBA00023125"/>
    </source>
</evidence>
<feature type="domain" description="Homeobox" evidence="12">
    <location>
        <begin position="32"/>
        <end position="96"/>
    </location>
</feature>
<dbReference type="CDD" id="cd14686">
    <property type="entry name" value="bZIP"/>
    <property type="match status" value="1"/>
</dbReference>
<feature type="DNA-binding region" description="Homeobox" evidence="9">
    <location>
        <begin position="34"/>
        <end position="97"/>
    </location>
</feature>
<dbReference type="PANTHER" id="PTHR45950">
    <property type="entry name" value="HOMEOBOX-LEUCINE ZIPPER PROTEIN ATHB-14"/>
    <property type="match status" value="1"/>
</dbReference>
<dbReference type="PROSITE" id="PS50848">
    <property type="entry name" value="START"/>
    <property type="match status" value="1"/>
</dbReference>
<dbReference type="InterPro" id="IPR009057">
    <property type="entry name" value="Homeodomain-like_sf"/>
</dbReference>
<dbReference type="AlphaFoldDB" id="A0A2S1CVL3"/>
<dbReference type="InterPro" id="IPR002913">
    <property type="entry name" value="START_lipid-bd_dom"/>
</dbReference>
<evidence type="ECO:0000259" key="13">
    <source>
        <dbReference type="PROSITE" id="PS50848"/>
    </source>
</evidence>
<dbReference type="CDD" id="cd00086">
    <property type="entry name" value="homeodomain"/>
    <property type="match status" value="1"/>
</dbReference>
<evidence type="ECO:0000256" key="4">
    <source>
        <dbReference type="ARBA" id="ARBA00023054"/>
    </source>
</evidence>
<dbReference type="SMART" id="SM00389">
    <property type="entry name" value="HOX"/>
    <property type="match status" value="1"/>
</dbReference>
<dbReference type="Gene3D" id="3.30.530.20">
    <property type="match status" value="1"/>
</dbReference>
<evidence type="ECO:0000256" key="9">
    <source>
        <dbReference type="PROSITE-ProRule" id="PRU00108"/>
    </source>
</evidence>
<evidence type="ECO:0000256" key="2">
    <source>
        <dbReference type="ARBA" id="ARBA00010338"/>
    </source>
</evidence>
<evidence type="ECO:0000256" key="10">
    <source>
        <dbReference type="RuleBase" id="RU000682"/>
    </source>
</evidence>
<evidence type="ECO:0000259" key="12">
    <source>
        <dbReference type="PROSITE" id="PS50071"/>
    </source>
</evidence>
<dbReference type="InterPro" id="IPR013978">
    <property type="entry name" value="MEKHLA"/>
</dbReference>
<evidence type="ECO:0000256" key="1">
    <source>
        <dbReference type="ARBA" id="ARBA00004123"/>
    </source>
</evidence>
<proteinExistence type="evidence at transcript level"/>
<name>A0A2S1CVL3_9MONI</name>
<dbReference type="GO" id="GO:0005634">
    <property type="term" value="C:nucleus"/>
    <property type="evidence" value="ECO:0007669"/>
    <property type="project" value="UniProtKB-SubCell"/>
</dbReference>
<dbReference type="GO" id="GO:0008289">
    <property type="term" value="F:lipid binding"/>
    <property type="evidence" value="ECO:0007669"/>
    <property type="project" value="InterPro"/>
</dbReference>
<dbReference type="InterPro" id="IPR023393">
    <property type="entry name" value="START-like_dom_sf"/>
</dbReference>
<dbReference type="Gene3D" id="1.10.10.60">
    <property type="entry name" value="Homeodomain-like"/>
    <property type="match status" value="1"/>
</dbReference>
<dbReference type="SUPFAM" id="SSF46689">
    <property type="entry name" value="Homeodomain-like"/>
    <property type="match status" value="1"/>
</dbReference>
<reference evidence="14" key="1">
    <citation type="submission" date="2017-05" db="EMBL/GenBank/DDBJ databases">
        <title>Leaf polarity genes in ferns.</title>
        <authorList>
            <person name="Li G.-S."/>
        </authorList>
    </citation>
    <scope>NUCLEOTIDE SEQUENCE</scope>
</reference>
<dbReference type="GO" id="GO:0003700">
    <property type="term" value="F:DNA-binding transcription factor activity"/>
    <property type="evidence" value="ECO:0007669"/>
    <property type="project" value="InterPro"/>
</dbReference>
<gene>
    <name evidence="14" type="primary">C3HDZ1</name>
</gene>
<evidence type="ECO:0000256" key="8">
    <source>
        <dbReference type="ARBA" id="ARBA00023242"/>
    </source>
</evidence>
<dbReference type="GO" id="GO:0003677">
    <property type="term" value="F:DNA binding"/>
    <property type="evidence" value="ECO:0007669"/>
    <property type="project" value="UniProtKB-UniRule"/>
</dbReference>
<dbReference type="Pfam" id="PF01852">
    <property type="entry name" value="START"/>
    <property type="match status" value="1"/>
</dbReference>
<comment type="subcellular location">
    <subcellularLocation>
        <location evidence="1 9 10">Nucleus</location>
    </subcellularLocation>
</comment>